<evidence type="ECO:0000256" key="12">
    <source>
        <dbReference type="ARBA" id="ARBA00023235"/>
    </source>
</evidence>
<evidence type="ECO:0000259" key="18">
    <source>
        <dbReference type="PROSITE" id="PS50011"/>
    </source>
</evidence>
<dbReference type="Proteomes" id="UP000291343">
    <property type="component" value="Unassembled WGS sequence"/>
</dbReference>
<name>A0A482XV10_LAOST</name>
<gene>
    <name evidence="20" type="ORF">LSTR_LSTR008405</name>
</gene>
<sequence length="982" mass="111984">MRIFKVLSDLNSFLKKYDSRNQSLVLKPSIRSYSFIKYQRTFSKVSYKSKSSLLLVNNYHDVPSDKFTAASISQVKNVLESNKIEFTEGFSSLIIKCPICTNIKRMELFINKVTGHIVCKGCKRTGDWNNLQIALSSKTTSDTDNDSNEKTSEQEHPLKKYDNSAGDKWRALLKNSQSLHSMSTNERREVMQHFTSKVIAEDVIKQLDMHITTKEDGSTTWLVPLKQSSSDVVGFKEISQDGSEVVEPCRNCRGILLYKSKPSRKDATAVIVHSFKDFLALASLQLNYHIICLPYGITSLPQDILPLLERYKKIILWFGNESGCWDAAKQFAKKLNEGRCYFVRPTDETLPPRVLLDDSNVENYDPKKIIDKAEPMLHPSIISFTDIRQDILSSLHNIDKAQGVRWQRFPGLNSLLRGHRRGELTIITGPTGSGKTTFMSEYSLDLLMQGVSTLWGSFEIKNERLACTMLQQYAQLPLEENTDKYNMLADSFERLPLYFMTFHGQQPLKVVLEAVEHSAYVYDIAHVIIDNVQFMLGMLESENSHLDRFYRQDALIAAFRNFATRYNCHVTLVIHPRKERDAEPLTVASIFGGAKASQEADNVLIIQQKMLQSLKLKKYLQVAKNRYSGDLGIISLDFDKKTLSFSTDLTDKSFRSDSNMTRRITSNNRIMDSENWRWFPESRSLEDTYILGDIIARGSYSDVHKCLFKGKAERICKIYKKDHLDCRSVKAQAIVLLKLSHPNMVQTRDIFETEQEVQLVCDWLTGVELFERIVECGNYTELEAAKAIREILSALQYIHSRGLTHGAVRPENLLYASCSSNAQLKLSNIPLTKKRHQPKLIYSAPELFNLKQLTPAADMWSIGILLYILLCGMEPSFSPNDDDGVDHKLEADAVWWEETSESAQDLFERCIRHCPDDRITADDALVHPWITGQAAKTLPLASTQVRLREFNARRKFKAATQAVLAAQKMTLISPQRRTAASR</sequence>
<evidence type="ECO:0000313" key="21">
    <source>
        <dbReference type="Proteomes" id="UP000291343"/>
    </source>
</evidence>
<dbReference type="GO" id="GO:0016787">
    <property type="term" value="F:hydrolase activity"/>
    <property type="evidence" value="ECO:0007669"/>
    <property type="project" value="UniProtKB-KW"/>
</dbReference>
<dbReference type="STRING" id="195883.A0A482XV10"/>
<dbReference type="SUPFAM" id="SSF52540">
    <property type="entry name" value="P-loop containing nucleoside triphosphate hydrolases"/>
    <property type="match status" value="1"/>
</dbReference>
<dbReference type="OrthoDB" id="275278at2759"/>
<keyword evidence="6" id="KW-0347">Helicase</keyword>
<dbReference type="PANTHER" id="PTHR12873:SF0">
    <property type="entry name" value="TWINKLE MTDNA HELICASE"/>
    <property type="match status" value="1"/>
</dbReference>
<dbReference type="GO" id="GO:0008289">
    <property type="term" value="F:lipid binding"/>
    <property type="evidence" value="ECO:0007669"/>
    <property type="project" value="UniProtKB-KW"/>
</dbReference>
<organism evidence="20 21">
    <name type="scientific">Laodelphax striatellus</name>
    <name type="common">Small brown planthopper</name>
    <name type="synonym">Delphax striatella</name>
    <dbReference type="NCBI Taxonomy" id="195883"/>
    <lineage>
        <taxon>Eukaryota</taxon>
        <taxon>Metazoa</taxon>
        <taxon>Ecdysozoa</taxon>
        <taxon>Arthropoda</taxon>
        <taxon>Hexapoda</taxon>
        <taxon>Insecta</taxon>
        <taxon>Pterygota</taxon>
        <taxon>Neoptera</taxon>
        <taxon>Paraneoptera</taxon>
        <taxon>Hemiptera</taxon>
        <taxon>Auchenorrhyncha</taxon>
        <taxon>Fulgoroidea</taxon>
        <taxon>Delphacidae</taxon>
        <taxon>Criomorphinae</taxon>
        <taxon>Laodelphax</taxon>
    </lineage>
</organism>
<feature type="domain" description="SF4 helicase" evidence="19">
    <location>
        <begin position="398"/>
        <end position="652"/>
    </location>
</feature>
<dbReference type="SUPFAM" id="SSF56112">
    <property type="entry name" value="Protein kinase-like (PK-like)"/>
    <property type="match status" value="1"/>
</dbReference>
<dbReference type="Pfam" id="PF13481">
    <property type="entry name" value="AAA_25"/>
    <property type="match status" value="1"/>
</dbReference>
<dbReference type="PROSITE" id="PS51199">
    <property type="entry name" value="SF4_HELICASE"/>
    <property type="match status" value="1"/>
</dbReference>
<keyword evidence="4" id="KW-0999">Mitochondrion inner membrane</keyword>
<feature type="domain" description="Protein kinase" evidence="18">
    <location>
        <begin position="689"/>
        <end position="930"/>
    </location>
</feature>
<dbReference type="SMR" id="A0A482XV10"/>
<dbReference type="PROSITE" id="PS50011">
    <property type="entry name" value="PROTEIN_KINASE_DOM"/>
    <property type="match status" value="1"/>
</dbReference>
<dbReference type="InterPro" id="IPR007694">
    <property type="entry name" value="DNA_helicase_DnaB-like_C"/>
</dbReference>
<evidence type="ECO:0000256" key="16">
    <source>
        <dbReference type="ARBA" id="ARBA00075597"/>
    </source>
</evidence>
<dbReference type="GO" id="GO:0003697">
    <property type="term" value="F:single-stranded DNA binding"/>
    <property type="evidence" value="ECO:0007669"/>
    <property type="project" value="InterPro"/>
</dbReference>
<evidence type="ECO:0000256" key="17">
    <source>
        <dbReference type="SAM" id="MobiDB-lite"/>
    </source>
</evidence>
<dbReference type="FunFam" id="3.40.50.300:FF:000845">
    <property type="entry name" value="Mitochondrial helicase twinkle"/>
    <property type="match status" value="1"/>
</dbReference>
<keyword evidence="21" id="KW-1185">Reference proteome</keyword>
<keyword evidence="12" id="KW-0413">Isomerase</keyword>
<evidence type="ECO:0000256" key="10">
    <source>
        <dbReference type="ARBA" id="ARBA00023128"/>
    </source>
</evidence>
<evidence type="ECO:0000256" key="9">
    <source>
        <dbReference type="ARBA" id="ARBA00023121"/>
    </source>
</evidence>
<dbReference type="InterPro" id="IPR027032">
    <property type="entry name" value="Twinkle-like"/>
</dbReference>
<evidence type="ECO:0000259" key="19">
    <source>
        <dbReference type="PROSITE" id="PS51199"/>
    </source>
</evidence>
<evidence type="ECO:0000256" key="11">
    <source>
        <dbReference type="ARBA" id="ARBA00023136"/>
    </source>
</evidence>
<dbReference type="GO" id="GO:0043139">
    <property type="term" value="F:5'-3' DNA helicase activity"/>
    <property type="evidence" value="ECO:0007669"/>
    <property type="project" value="UniProtKB-EC"/>
</dbReference>
<accession>A0A482XV10</accession>
<evidence type="ECO:0000256" key="2">
    <source>
        <dbReference type="ARBA" id="ARBA00004637"/>
    </source>
</evidence>
<dbReference type="PANTHER" id="PTHR12873">
    <property type="entry name" value="T7-LIKE MITOCHONDRIAL DNA HELICASE"/>
    <property type="match status" value="1"/>
</dbReference>
<protein>
    <recommendedName>
        <fullName evidence="14">DNA 5'-3' helicase</fullName>
        <ecNumber evidence="14">5.6.2.3</ecNumber>
    </recommendedName>
    <alternativeName>
        <fullName evidence="16">Twinkle protein, mitochondrial</fullName>
    </alternativeName>
</protein>
<comment type="catalytic activity">
    <reaction evidence="15">
        <text>ATP + H2O = ADP + phosphate + H(+)</text>
        <dbReference type="Rhea" id="RHEA:13065"/>
        <dbReference type="ChEBI" id="CHEBI:15377"/>
        <dbReference type="ChEBI" id="CHEBI:15378"/>
        <dbReference type="ChEBI" id="CHEBI:30616"/>
        <dbReference type="ChEBI" id="CHEBI:43474"/>
        <dbReference type="ChEBI" id="CHEBI:456216"/>
        <dbReference type="EC" id="5.6.2.3"/>
    </reaction>
</comment>
<dbReference type="Gene3D" id="3.40.50.300">
    <property type="entry name" value="P-loop containing nucleotide triphosphate hydrolases"/>
    <property type="match status" value="1"/>
</dbReference>
<dbReference type="Gene3D" id="3.40.1360.10">
    <property type="match status" value="1"/>
</dbReference>
<keyword evidence="7" id="KW-0067">ATP-binding</keyword>
<proteinExistence type="predicted"/>
<evidence type="ECO:0000256" key="14">
    <source>
        <dbReference type="ARBA" id="ARBA00044969"/>
    </source>
</evidence>
<evidence type="ECO:0000256" key="8">
    <source>
        <dbReference type="ARBA" id="ARBA00022946"/>
    </source>
</evidence>
<evidence type="ECO:0000256" key="5">
    <source>
        <dbReference type="ARBA" id="ARBA00022801"/>
    </source>
</evidence>
<dbReference type="CDD" id="cd01122">
    <property type="entry name" value="Twinkle_C"/>
    <property type="match status" value="1"/>
</dbReference>
<keyword evidence="9" id="KW-0446">Lipid-binding</keyword>
<feature type="region of interest" description="Disordered" evidence="17">
    <location>
        <begin position="138"/>
        <end position="161"/>
    </location>
</feature>
<comment type="subcellular location">
    <subcellularLocation>
        <location evidence="2">Mitochondrion inner membrane</location>
        <topology evidence="2">Peripheral membrane protein</topology>
    </subcellularLocation>
    <subcellularLocation>
        <location evidence="1">Mitochondrion matrix</location>
        <location evidence="1">Mitochondrion nucleoid</location>
    </subcellularLocation>
</comment>
<dbReference type="Gene3D" id="3.30.200.20">
    <property type="entry name" value="Phosphorylase Kinase, domain 1"/>
    <property type="match status" value="1"/>
</dbReference>
<keyword evidence="10" id="KW-0496">Mitochondrion</keyword>
<comment type="caution">
    <text evidence="20">The sequence shown here is derived from an EMBL/GenBank/DDBJ whole genome shotgun (WGS) entry which is preliminary data.</text>
</comment>
<dbReference type="GO" id="GO:0005743">
    <property type="term" value="C:mitochondrial inner membrane"/>
    <property type="evidence" value="ECO:0007669"/>
    <property type="project" value="UniProtKB-SubCell"/>
</dbReference>
<dbReference type="InterPro" id="IPR011009">
    <property type="entry name" value="Kinase-like_dom_sf"/>
</dbReference>
<dbReference type="EMBL" id="QKKF02000377">
    <property type="protein sequence ID" value="RZF49119.1"/>
    <property type="molecule type" value="Genomic_DNA"/>
</dbReference>
<evidence type="ECO:0000256" key="1">
    <source>
        <dbReference type="ARBA" id="ARBA00004436"/>
    </source>
</evidence>
<evidence type="ECO:0000313" key="20">
    <source>
        <dbReference type="EMBL" id="RZF49119.1"/>
    </source>
</evidence>
<evidence type="ECO:0000256" key="6">
    <source>
        <dbReference type="ARBA" id="ARBA00022806"/>
    </source>
</evidence>
<dbReference type="AlphaFoldDB" id="A0A482XV10"/>
<keyword evidence="8" id="KW-0809">Transit peptide</keyword>
<dbReference type="InterPro" id="IPR027417">
    <property type="entry name" value="P-loop_NTPase"/>
</dbReference>
<evidence type="ECO:0000256" key="3">
    <source>
        <dbReference type="ARBA" id="ARBA00022741"/>
    </source>
</evidence>
<dbReference type="InterPro" id="IPR000719">
    <property type="entry name" value="Prot_kinase_dom"/>
</dbReference>
<dbReference type="GO" id="GO:0042645">
    <property type="term" value="C:mitochondrial nucleoid"/>
    <property type="evidence" value="ECO:0007669"/>
    <property type="project" value="UniProtKB-SubCell"/>
</dbReference>
<dbReference type="InParanoid" id="A0A482XV10"/>
<dbReference type="GO" id="GO:0004672">
    <property type="term" value="F:protein kinase activity"/>
    <property type="evidence" value="ECO:0007669"/>
    <property type="project" value="InterPro"/>
</dbReference>
<evidence type="ECO:0000256" key="15">
    <source>
        <dbReference type="ARBA" id="ARBA00048954"/>
    </source>
</evidence>
<dbReference type="Pfam" id="PF00069">
    <property type="entry name" value="Pkinase"/>
    <property type="match status" value="1"/>
</dbReference>
<dbReference type="Gene3D" id="1.10.510.10">
    <property type="entry name" value="Transferase(Phosphotransferase) domain 1"/>
    <property type="match status" value="1"/>
</dbReference>
<feature type="compositionally biased region" description="Basic and acidic residues" evidence="17">
    <location>
        <begin position="147"/>
        <end position="161"/>
    </location>
</feature>
<dbReference type="CDD" id="cd01029">
    <property type="entry name" value="TOPRIM_primases"/>
    <property type="match status" value="1"/>
</dbReference>
<dbReference type="EC" id="5.6.2.3" evidence="14"/>
<keyword evidence="11" id="KW-0472">Membrane</keyword>
<keyword evidence="3" id="KW-0547">Nucleotide-binding</keyword>
<evidence type="ECO:0000256" key="4">
    <source>
        <dbReference type="ARBA" id="ARBA00022792"/>
    </source>
</evidence>
<evidence type="ECO:0000256" key="7">
    <source>
        <dbReference type="ARBA" id="ARBA00022840"/>
    </source>
</evidence>
<keyword evidence="13" id="KW-1135">Mitochondrion nucleoid</keyword>
<evidence type="ECO:0000256" key="13">
    <source>
        <dbReference type="ARBA" id="ARBA00023271"/>
    </source>
</evidence>
<dbReference type="InterPro" id="IPR034154">
    <property type="entry name" value="TOPRIM_DnaG/twinkle"/>
</dbReference>
<dbReference type="GO" id="GO:0006264">
    <property type="term" value="P:mitochondrial DNA replication"/>
    <property type="evidence" value="ECO:0007669"/>
    <property type="project" value="TreeGrafter"/>
</dbReference>
<keyword evidence="5" id="KW-0378">Hydrolase</keyword>
<reference evidence="20 21" key="1">
    <citation type="journal article" date="2017" name="Gigascience">
        <title>Genome sequence of the small brown planthopper, Laodelphax striatellus.</title>
        <authorList>
            <person name="Zhu J."/>
            <person name="Jiang F."/>
            <person name="Wang X."/>
            <person name="Yang P."/>
            <person name="Bao Y."/>
            <person name="Zhao W."/>
            <person name="Wang W."/>
            <person name="Lu H."/>
            <person name="Wang Q."/>
            <person name="Cui N."/>
            <person name="Li J."/>
            <person name="Chen X."/>
            <person name="Luo L."/>
            <person name="Yu J."/>
            <person name="Kang L."/>
            <person name="Cui F."/>
        </authorList>
    </citation>
    <scope>NUCLEOTIDE SEQUENCE [LARGE SCALE GENOMIC DNA]</scope>
    <source>
        <strain evidence="20">Lst14</strain>
    </source>
</reference>
<dbReference type="GO" id="GO:0005524">
    <property type="term" value="F:ATP binding"/>
    <property type="evidence" value="ECO:0007669"/>
    <property type="project" value="UniProtKB-KW"/>
</dbReference>